<evidence type="ECO:0000313" key="2">
    <source>
        <dbReference type="Proteomes" id="UP001060215"/>
    </source>
</evidence>
<sequence>MLQYNQIWSLPPTLDLSNNFLTEPIWPEFRNLKKLHYLVLKCNNLSGNIPQDLSGMTNIETLDLSHNDLSGAIPHLLVNLYFLSEFNVAYNQLYGTIPTGGQFETFPNLSFEGNLGLCGGEHSSRYSISNQVPQVVSPNKSMWGEIIVRMSFGIGFGTGFGTCSFLF</sequence>
<name>A0ACC0HUI6_9ERIC</name>
<organism evidence="1 2">
    <name type="scientific">Camellia lanceoleosa</name>
    <dbReference type="NCBI Taxonomy" id="1840588"/>
    <lineage>
        <taxon>Eukaryota</taxon>
        <taxon>Viridiplantae</taxon>
        <taxon>Streptophyta</taxon>
        <taxon>Embryophyta</taxon>
        <taxon>Tracheophyta</taxon>
        <taxon>Spermatophyta</taxon>
        <taxon>Magnoliopsida</taxon>
        <taxon>eudicotyledons</taxon>
        <taxon>Gunneridae</taxon>
        <taxon>Pentapetalae</taxon>
        <taxon>asterids</taxon>
        <taxon>Ericales</taxon>
        <taxon>Theaceae</taxon>
        <taxon>Camellia</taxon>
    </lineage>
</organism>
<evidence type="ECO:0000313" key="1">
    <source>
        <dbReference type="EMBL" id="KAI8015711.1"/>
    </source>
</evidence>
<keyword evidence="2" id="KW-1185">Reference proteome</keyword>
<protein>
    <submittedName>
        <fullName evidence="1">Phytosulfokine receptor 1</fullName>
    </submittedName>
</protein>
<accession>A0ACC0HUI6</accession>
<dbReference type="EMBL" id="CM045761">
    <property type="protein sequence ID" value="KAI8015711.1"/>
    <property type="molecule type" value="Genomic_DNA"/>
</dbReference>
<keyword evidence="1" id="KW-0675">Receptor</keyword>
<proteinExistence type="predicted"/>
<comment type="caution">
    <text evidence="1">The sequence shown here is derived from an EMBL/GenBank/DDBJ whole genome shotgun (WGS) entry which is preliminary data.</text>
</comment>
<dbReference type="Proteomes" id="UP001060215">
    <property type="component" value="Chromosome 4"/>
</dbReference>
<reference evidence="1 2" key="1">
    <citation type="journal article" date="2022" name="Plant J.">
        <title>Chromosome-level genome of Camellia lanceoleosa provides a valuable resource for understanding genome evolution and self-incompatibility.</title>
        <authorList>
            <person name="Gong W."/>
            <person name="Xiao S."/>
            <person name="Wang L."/>
            <person name="Liao Z."/>
            <person name="Chang Y."/>
            <person name="Mo W."/>
            <person name="Hu G."/>
            <person name="Li W."/>
            <person name="Zhao G."/>
            <person name="Zhu H."/>
            <person name="Hu X."/>
            <person name="Ji K."/>
            <person name="Xiang X."/>
            <person name="Song Q."/>
            <person name="Yuan D."/>
            <person name="Jin S."/>
            <person name="Zhang L."/>
        </authorList>
    </citation>
    <scope>NUCLEOTIDE SEQUENCE [LARGE SCALE GENOMIC DNA]</scope>
    <source>
        <strain evidence="1">SQ_2022a</strain>
    </source>
</reference>
<gene>
    <name evidence="1" type="ORF">LOK49_LG05G01735</name>
</gene>